<dbReference type="RefSeq" id="WP_406701019.1">
    <property type="nucleotide sequence ID" value="NZ_CP155447.1"/>
</dbReference>
<comment type="catalytic activity">
    <reaction evidence="1">
        <text>ATP + protein L-histidine = ADP + protein N-phospho-L-histidine.</text>
        <dbReference type="EC" id="2.7.13.3"/>
    </reaction>
</comment>
<evidence type="ECO:0000256" key="5">
    <source>
        <dbReference type="ARBA" id="ARBA00022777"/>
    </source>
</evidence>
<dbReference type="Pfam" id="PF00072">
    <property type="entry name" value="Response_reg"/>
    <property type="match status" value="1"/>
</dbReference>
<sequence length="758" mass="84601">MQEAARPFSLQQASVFIAVLIVSVLSPFVDAQVRLCVLLLAVTFNTWYGGLRQGTMAAVFSAIVILANSLAMRHSILIEPMHGVRLIVFLLSCYLLNRFAMSHRLAEAFRSRNEEWNQKLVETAREGFWVFDNDWRTTYVNNRLAEMLGYAKRELLGEDFREFLVDGFRIRSAQDLTRRDHEHSDQQDLRFRRSDGSRLWATVTTSPMTNDRGAVVGLLAVVEDVTERKRAERDLDKALRALQISEARHGRLVESNIIGIITADLSGDVLEANDAFLRMVGYSREDLNLGQVRWSDMTPPEFMELDQQATNELWATGASVPYEKQFIRKDGERVPVLIGAAALERYPKTWIGFALDLTERKRSEAALQEAKEAAESASRAKDQFLAMLSHELRTPLTPVLLMATAMLEEPDTPAEIRTMLELTRRNVQLEARLIDDLLDITRISRGKLDLNREHVNAHALIQQALEICRDDIRANELQLSLELAAGEYHIDGDPARLQQVFWNLIKNAVKFTPRGGSLSIRSFHADPFPNATAARFVVEVSDTGIGIEPHTLPKIFDAFEQGDSTTRRRFGGLGLGLAISRSVVTAHGGRLSAFSAGKDQGASFTLELATVPALAPVAQAPTPSLRTGSTHRSLKILLVEDNKETLRYLSWILAQHQHKVYTADCMWGALEVAQEDTFDLVISDIELPDGSGLELMQRLGGGLEFPGIALSGFGSDDDVQMSKAAGFSEHLTKPVDFLKLEETIYNVTSAIPHNELAR</sequence>
<dbReference type="InterPro" id="IPR035965">
    <property type="entry name" value="PAS-like_dom_sf"/>
</dbReference>
<dbReference type="Gene3D" id="3.30.565.10">
    <property type="entry name" value="Histidine kinase-like ATPase, C-terminal domain"/>
    <property type="match status" value="1"/>
</dbReference>
<evidence type="ECO:0000259" key="11">
    <source>
        <dbReference type="PROSITE" id="PS50112"/>
    </source>
</evidence>
<dbReference type="InterPro" id="IPR001610">
    <property type="entry name" value="PAC"/>
</dbReference>
<keyword evidence="4" id="KW-0808">Transferase</keyword>
<dbReference type="PANTHER" id="PTHR43047">
    <property type="entry name" value="TWO-COMPONENT HISTIDINE PROTEIN KINASE"/>
    <property type="match status" value="1"/>
</dbReference>
<dbReference type="Pfam" id="PF02518">
    <property type="entry name" value="HATPase_c"/>
    <property type="match status" value="1"/>
</dbReference>
<dbReference type="PRINTS" id="PR00344">
    <property type="entry name" value="BCTRLSENSOR"/>
</dbReference>
<dbReference type="InterPro" id="IPR036890">
    <property type="entry name" value="HATPase_C_sf"/>
</dbReference>
<feature type="transmembrane region" description="Helical" evidence="8">
    <location>
        <begin position="55"/>
        <end position="71"/>
    </location>
</feature>
<dbReference type="PROSITE" id="PS50109">
    <property type="entry name" value="HIS_KIN"/>
    <property type="match status" value="1"/>
</dbReference>
<keyword evidence="8" id="KW-0472">Membrane</keyword>
<dbReference type="SMART" id="SM00387">
    <property type="entry name" value="HATPase_c"/>
    <property type="match status" value="1"/>
</dbReference>
<evidence type="ECO:0000256" key="2">
    <source>
        <dbReference type="ARBA" id="ARBA00012438"/>
    </source>
</evidence>
<dbReference type="InterPro" id="IPR003661">
    <property type="entry name" value="HisK_dim/P_dom"/>
</dbReference>
<dbReference type="CDD" id="cd16922">
    <property type="entry name" value="HATPase_EvgS-ArcB-TorS-like"/>
    <property type="match status" value="1"/>
</dbReference>
<dbReference type="FunFam" id="3.30.565.10:FF:000006">
    <property type="entry name" value="Sensor histidine kinase WalK"/>
    <property type="match status" value="1"/>
</dbReference>
<dbReference type="NCBIfam" id="TIGR00229">
    <property type="entry name" value="sensory_box"/>
    <property type="match status" value="2"/>
</dbReference>
<feature type="domain" description="Response regulatory" evidence="10">
    <location>
        <begin position="635"/>
        <end position="748"/>
    </location>
</feature>
<keyword evidence="7" id="KW-0175">Coiled coil</keyword>
<evidence type="ECO:0000259" key="12">
    <source>
        <dbReference type="PROSITE" id="PS50113"/>
    </source>
</evidence>
<dbReference type="CDD" id="cd00082">
    <property type="entry name" value="HisKA"/>
    <property type="match status" value="1"/>
</dbReference>
<feature type="domain" description="PAS" evidence="11">
    <location>
        <begin position="245"/>
        <end position="287"/>
    </location>
</feature>
<dbReference type="InterPro" id="IPR001789">
    <property type="entry name" value="Sig_transdc_resp-reg_receiver"/>
</dbReference>
<dbReference type="InterPro" id="IPR000014">
    <property type="entry name" value="PAS"/>
</dbReference>
<evidence type="ECO:0000259" key="9">
    <source>
        <dbReference type="PROSITE" id="PS50109"/>
    </source>
</evidence>
<keyword evidence="8" id="KW-0812">Transmembrane</keyword>
<protein>
    <recommendedName>
        <fullName evidence="2">histidine kinase</fullName>
        <ecNumber evidence="2">2.7.13.3</ecNumber>
    </recommendedName>
</protein>
<dbReference type="Gene3D" id="3.30.450.20">
    <property type="entry name" value="PAS domain"/>
    <property type="match status" value="2"/>
</dbReference>
<dbReference type="PROSITE" id="PS50110">
    <property type="entry name" value="RESPONSE_REGULATORY"/>
    <property type="match status" value="1"/>
</dbReference>
<reference evidence="13" key="1">
    <citation type="submission" date="2024-05" db="EMBL/GenBank/DDBJ databases">
        <title>Planctomycetes of the genus Singulisphaera possess chitinolytic capabilities.</title>
        <authorList>
            <person name="Ivanova A."/>
        </authorList>
    </citation>
    <scope>NUCLEOTIDE SEQUENCE</scope>
    <source>
        <strain evidence="13">Ch08T</strain>
    </source>
</reference>
<feature type="domain" description="PAC" evidence="12">
    <location>
        <begin position="320"/>
        <end position="369"/>
    </location>
</feature>
<dbReference type="InterPro" id="IPR036097">
    <property type="entry name" value="HisK_dim/P_sf"/>
</dbReference>
<dbReference type="GO" id="GO:0000155">
    <property type="term" value="F:phosphorelay sensor kinase activity"/>
    <property type="evidence" value="ECO:0007669"/>
    <property type="project" value="InterPro"/>
</dbReference>
<evidence type="ECO:0000256" key="7">
    <source>
        <dbReference type="SAM" id="Coils"/>
    </source>
</evidence>
<organism evidence="13">
    <name type="scientific">Singulisphaera sp. Ch08</name>
    <dbReference type="NCBI Taxonomy" id="3120278"/>
    <lineage>
        <taxon>Bacteria</taxon>
        <taxon>Pseudomonadati</taxon>
        <taxon>Planctomycetota</taxon>
        <taxon>Planctomycetia</taxon>
        <taxon>Isosphaerales</taxon>
        <taxon>Isosphaeraceae</taxon>
        <taxon>Singulisphaera</taxon>
    </lineage>
</organism>
<feature type="domain" description="Histidine kinase" evidence="9">
    <location>
        <begin position="387"/>
        <end position="612"/>
    </location>
</feature>
<dbReference type="SMART" id="SM00091">
    <property type="entry name" value="PAS"/>
    <property type="match status" value="2"/>
</dbReference>
<evidence type="ECO:0000256" key="3">
    <source>
        <dbReference type="ARBA" id="ARBA00022553"/>
    </source>
</evidence>
<evidence type="ECO:0000259" key="10">
    <source>
        <dbReference type="PROSITE" id="PS50110"/>
    </source>
</evidence>
<dbReference type="Pfam" id="PF00512">
    <property type="entry name" value="HisKA"/>
    <property type="match status" value="1"/>
</dbReference>
<dbReference type="SMART" id="SM00086">
    <property type="entry name" value="PAC"/>
    <property type="match status" value="2"/>
</dbReference>
<feature type="modified residue" description="4-aspartylphosphate" evidence="6">
    <location>
        <position position="684"/>
    </location>
</feature>
<feature type="domain" description="PAS" evidence="11">
    <location>
        <begin position="113"/>
        <end position="164"/>
    </location>
</feature>
<keyword evidence="5" id="KW-0418">Kinase</keyword>
<dbReference type="SMART" id="SM00448">
    <property type="entry name" value="REC"/>
    <property type="match status" value="1"/>
</dbReference>
<dbReference type="CDD" id="cd00130">
    <property type="entry name" value="PAS"/>
    <property type="match status" value="2"/>
</dbReference>
<dbReference type="InterPro" id="IPR004358">
    <property type="entry name" value="Sig_transdc_His_kin-like_C"/>
</dbReference>
<dbReference type="InterPro" id="IPR011006">
    <property type="entry name" value="CheY-like_superfamily"/>
</dbReference>
<feature type="coiled-coil region" evidence="7">
    <location>
        <begin position="360"/>
        <end position="387"/>
    </location>
</feature>
<dbReference type="SUPFAM" id="SSF47384">
    <property type="entry name" value="Homodimeric domain of signal transducing histidine kinase"/>
    <property type="match status" value="1"/>
</dbReference>
<evidence type="ECO:0000256" key="8">
    <source>
        <dbReference type="SAM" id="Phobius"/>
    </source>
</evidence>
<dbReference type="PROSITE" id="PS50112">
    <property type="entry name" value="PAS"/>
    <property type="match status" value="2"/>
</dbReference>
<dbReference type="Gene3D" id="3.40.50.2300">
    <property type="match status" value="1"/>
</dbReference>
<dbReference type="Pfam" id="PF13426">
    <property type="entry name" value="PAS_9"/>
    <property type="match status" value="2"/>
</dbReference>
<evidence type="ECO:0000256" key="4">
    <source>
        <dbReference type="ARBA" id="ARBA00022679"/>
    </source>
</evidence>
<evidence type="ECO:0000313" key="13">
    <source>
        <dbReference type="EMBL" id="XBH08183.1"/>
    </source>
</evidence>
<dbReference type="AlphaFoldDB" id="A0AAU7CRS0"/>
<feature type="transmembrane region" description="Helical" evidence="8">
    <location>
        <begin position="83"/>
        <end position="101"/>
    </location>
</feature>
<dbReference type="EMBL" id="CP155447">
    <property type="protein sequence ID" value="XBH08183.1"/>
    <property type="molecule type" value="Genomic_DNA"/>
</dbReference>
<dbReference type="PANTHER" id="PTHR43047:SF64">
    <property type="entry name" value="HISTIDINE KINASE CONTAINING CHEY-HOMOLOGOUS RECEIVER DOMAIN AND PAS DOMAIN-RELATED"/>
    <property type="match status" value="1"/>
</dbReference>
<keyword evidence="3 6" id="KW-0597">Phosphoprotein</keyword>
<name>A0AAU7CRS0_9BACT</name>
<dbReference type="InterPro" id="IPR003594">
    <property type="entry name" value="HATPase_dom"/>
</dbReference>
<evidence type="ECO:0000256" key="6">
    <source>
        <dbReference type="PROSITE-ProRule" id="PRU00169"/>
    </source>
</evidence>
<dbReference type="InterPro" id="IPR000700">
    <property type="entry name" value="PAS-assoc_C"/>
</dbReference>
<gene>
    <name evidence="13" type="ORF">V5E97_19725</name>
</gene>
<dbReference type="SUPFAM" id="SSF55874">
    <property type="entry name" value="ATPase domain of HSP90 chaperone/DNA topoisomerase II/histidine kinase"/>
    <property type="match status" value="1"/>
</dbReference>
<dbReference type="Gene3D" id="1.10.287.130">
    <property type="match status" value="1"/>
</dbReference>
<dbReference type="InterPro" id="IPR005467">
    <property type="entry name" value="His_kinase_dom"/>
</dbReference>
<dbReference type="SUPFAM" id="SSF52172">
    <property type="entry name" value="CheY-like"/>
    <property type="match status" value="1"/>
</dbReference>
<evidence type="ECO:0000256" key="1">
    <source>
        <dbReference type="ARBA" id="ARBA00000085"/>
    </source>
</evidence>
<proteinExistence type="predicted"/>
<dbReference type="SUPFAM" id="SSF55785">
    <property type="entry name" value="PYP-like sensor domain (PAS domain)"/>
    <property type="match status" value="2"/>
</dbReference>
<dbReference type="PROSITE" id="PS50113">
    <property type="entry name" value="PAC"/>
    <property type="match status" value="2"/>
</dbReference>
<keyword evidence="8" id="KW-1133">Transmembrane helix</keyword>
<dbReference type="SMART" id="SM00388">
    <property type="entry name" value="HisKA"/>
    <property type="match status" value="1"/>
</dbReference>
<accession>A0AAU7CRS0</accession>
<dbReference type="EC" id="2.7.13.3" evidence="2"/>
<feature type="domain" description="PAC" evidence="12">
    <location>
        <begin position="185"/>
        <end position="237"/>
    </location>
</feature>